<dbReference type="EMBL" id="JASSZA010000010">
    <property type="protein sequence ID" value="KAK2099410.1"/>
    <property type="molecule type" value="Genomic_DNA"/>
</dbReference>
<keyword evidence="2" id="KW-0732">Signal</keyword>
<feature type="chain" id="PRO_5045908282" evidence="2">
    <location>
        <begin position="23"/>
        <end position="85"/>
    </location>
</feature>
<feature type="compositionally biased region" description="Pro residues" evidence="1">
    <location>
        <begin position="25"/>
        <end position="39"/>
    </location>
</feature>
<keyword evidence="4" id="KW-1185">Reference proteome</keyword>
<evidence type="ECO:0000256" key="2">
    <source>
        <dbReference type="SAM" id="SignalP"/>
    </source>
</evidence>
<feature type="signal peptide" evidence="2">
    <location>
        <begin position="1"/>
        <end position="22"/>
    </location>
</feature>
<feature type="non-terminal residue" evidence="3">
    <location>
        <position position="85"/>
    </location>
</feature>
<sequence>MRSVFASLALALAPRFLTYTQTLAPRPPHALPSSHPPTSPLARTSPEQRFLPASPPQRALPPHAARPPVRRALTGAPPSPGRSGA</sequence>
<feature type="compositionally biased region" description="Low complexity" evidence="1">
    <location>
        <begin position="60"/>
        <end position="72"/>
    </location>
</feature>
<name>A0ABQ9UQR2_SAGOE</name>
<feature type="non-terminal residue" evidence="3">
    <location>
        <position position="1"/>
    </location>
</feature>
<comment type="caution">
    <text evidence="3">The sequence shown here is derived from an EMBL/GenBank/DDBJ whole genome shotgun (WGS) entry which is preliminary data.</text>
</comment>
<reference evidence="3 4" key="1">
    <citation type="submission" date="2023-05" db="EMBL/GenBank/DDBJ databases">
        <title>B98-5 Cell Line De Novo Hybrid Assembly: An Optical Mapping Approach.</title>
        <authorList>
            <person name="Kananen K."/>
            <person name="Auerbach J.A."/>
            <person name="Kautto E."/>
            <person name="Blachly J.S."/>
        </authorList>
    </citation>
    <scope>NUCLEOTIDE SEQUENCE [LARGE SCALE GENOMIC DNA]</scope>
    <source>
        <strain evidence="3">B95-8</strain>
        <tissue evidence="3">Cell line</tissue>
    </source>
</reference>
<feature type="region of interest" description="Disordered" evidence="1">
    <location>
        <begin position="23"/>
        <end position="85"/>
    </location>
</feature>
<proteinExistence type="predicted"/>
<gene>
    <name evidence="3" type="ORF">P7K49_020758</name>
</gene>
<organism evidence="3 4">
    <name type="scientific">Saguinus oedipus</name>
    <name type="common">Cotton-top tamarin</name>
    <name type="synonym">Oedipomidas oedipus</name>
    <dbReference type="NCBI Taxonomy" id="9490"/>
    <lineage>
        <taxon>Eukaryota</taxon>
        <taxon>Metazoa</taxon>
        <taxon>Chordata</taxon>
        <taxon>Craniata</taxon>
        <taxon>Vertebrata</taxon>
        <taxon>Euteleostomi</taxon>
        <taxon>Mammalia</taxon>
        <taxon>Eutheria</taxon>
        <taxon>Euarchontoglires</taxon>
        <taxon>Primates</taxon>
        <taxon>Haplorrhini</taxon>
        <taxon>Platyrrhini</taxon>
        <taxon>Cebidae</taxon>
        <taxon>Callitrichinae</taxon>
        <taxon>Saguinus</taxon>
    </lineage>
</organism>
<evidence type="ECO:0000313" key="4">
    <source>
        <dbReference type="Proteomes" id="UP001266305"/>
    </source>
</evidence>
<accession>A0ABQ9UQR2</accession>
<evidence type="ECO:0000313" key="3">
    <source>
        <dbReference type="EMBL" id="KAK2099410.1"/>
    </source>
</evidence>
<dbReference type="Proteomes" id="UP001266305">
    <property type="component" value="Unassembled WGS sequence"/>
</dbReference>
<evidence type="ECO:0000256" key="1">
    <source>
        <dbReference type="SAM" id="MobiDB-lite"/>
    </source>
</evidence>
<protein>
    <submittedName>
        <fullName evidence="3">Uncharacterized protein</fullName>
    </submittedName>
</protein>